<comment type="pathway">
    <text evidence="3">Carbohydrate degradation; glycolysis; D-glyceraldehyde 3-phosphate from glycerone phosphate: step 1/1.</text>
</comment>
<keyword evidence="2 3" id="KW-0413">Isomerase</keyword>
<dbReference type="GO" id="GO:0019563">
    <property type="term" value="P:glycerol catabolic process"/>
    <property type="evidence" value="ECO:0007669"/>
    <property type="project" value="TreeGrafter"/>
</dbReference>
<accession>A0A857N5I8</accession>
<comment type="pathway">
    <text evidence="3">Carbohydrate biosynthesis; gluconeogenesis.</text>
</comment>
<dbReference type="GO" id="GO:0006096">
    <property type="term" value="P:glycolytic process"/>
    <property type="evidence" value="ECO:0007669"/>
    <property type="project" value="UniProtKB-UniPathway"/>
</dbReference>
<dbReference type="GO" id="GO:0005829">
    <property type="term" value="C:cytosol"/>
    <property type="evidence" value="ECO:0007669"/>
    <property type="project" value="TreeGrafter"/>
</dbReference>
<dbReference type="InterPro" id="IPR000652">
    <property type="entry name" value="Triosephosphate_isomerase"/>
</dbReference>
<dbReference type="CDD" id="cd00311">
    <property type="entry name" value="TIM"/>
    <property type="match status" value="1"/>
</dbReference>
<gene>
    <name evidence="4" type="ORF">MICH65_0263</name>
</gene>
<dbReference type="GO" id="GO:0004807">
    <property type="term" value="F:triose-phosphate isomerase activity"/>
    <property type="evidence" value="ECO:0007669"/>
    <property type="project" value="UniProtKB-EC"/>
</dbReference>
<dbReference type="PANTHER" id="PTHR21139">
    <property type="entry name" value="TRIOSEPHOSPHATE ISOMERASE"/>
    <property type="match status" value="1"/>
</dbReference>
<proteinExistence type="inferred from homology"/>
<dbReference type="Proteomes" id="UP000463983">
    <property type="component" value="Chromosome"/>
</dbReference>
<dbReference type="PROSITE" id="PS00171">
    <property type="entry name" value="TIM_1"/>
    <property type="match status" value="1"/>
</dbReference>
<comment type="subunit">
    <text evidence="3">Homodimer.</text>
</comment>
<dbReference type="AlphaFoldDB" id="A0A857N5I8"/>
<evidence type="ECO:0000256" key="1">
    <source>
        <dbReference type="ARBA" id="ARBA00007422"/>
    </source>
</evidence>
<comment type="subcellular location">
    <subcellularLocation>
        <location evidence="3">Cytoplasm</location>
    </subcellularLocation>
</comment>
<dbReference type="InterPro" id="IPR020861">
    <property type="entry name" value="Triosephosphate_isomerase_AS"/>
</dbReference>
<sequence>MQYFIANWKQNFSLKEAQEWFSRFAPPSTKDQIIVATSHIHLGSITPSPQLSLAAQFVSPYDNGAHTGQIGAQQLRGLVDYCLVGHSETRKDLQETDQLVAQKVRLLQKANITPIVCLDLPYLESQIRVLLLELLEIKNLIFAYEPLSAIGTGQSESPQRANEIAFKITTLAHNRSLPILYGGSVDPFNVTDYLSQEYISGVLVGSASLDPEEFAKIIKPS</sequence>
<keyword evidence="3" id="KW-0324">Glycolysis</keyword>
<keyword evidence="3" id="KW-0312">Gluconeogenesis</keyword>
<dbReference type="UniPathway" id="UPA00138"/>
<name>A0A857N5I8_9BACT</name>
<protein>
    <recommendedName>
        <fullName evidence="3">Triosephosphate isomerase</fullName>
        <ecNumber evidence="3">5.3.1.1</ecNumber>
    </recommendedName>
</protein>
<dbReference type="Pfam" id="PF00121">
    <property type="entry name" value="TIM"/>
    <property type="match status" value="1"/>
</dbReference>
<dbReference type="EMBL" id="CP047901">
    <property type="protein sequence ID" value="QHO63244.1"/>
    <property type="molecule type" value="Genomic_DNA"/>
</dbReference>
<dbReference type="PANTHER" id="PTHR21139:SF42">
    <property type="entry name" value="TRIOSEPHOSPHATE ISOMERASE"/>
    <property type="match status" value="1"/>
</dbReference>
<evidence type="ECO:0000313" key="4">
    <source>
        <dbReference type="EMBL" id="QHO63244.1"/>
    </source>
</evidence>
<dbReference type="EC" id="5.3.1.1" evidence="3"/>
<comment type="similarity">
    <text evidence="1 3">Belongs to the triosephosphate isomerase family.</text>
</comment>
<dbReference type="InterPro" id="IPR035990">
    <property type="entry name" value="TIM_sf"/>
</dbReference>
<dbReference type="GO" id="GO:0046166">
    <property type="term" value="P:glyceraldehyde-3-phosphate biosynthetic process"/>
    <property type="evidence" value="ECO:0007669"/>
    <property type="project" value="TreeGrafter"/>
</dbReference>
<dbReference type="InterPro" id="IPR013785">
    <property type="entry name" value="Aldolase_TIM"/>
</dbReference>
<evidence type="ECO:0000313" key="5">
    <source>
        <dbReference type="Proteomes" id="UP000463983"/>
    </source>
</evidence>
<evidence type="ECO:0000256" key="3">
    <source>
        <dbReference type="RuleBase" id="RU363013"/>
    </source>
</evidence>
<dbReference type="UniPathway" id="UPA00109">
    <property type="reaction ID" value="UER00189"/>
</dbReference>
<evidence type="ECO:0000256" key="2">
    <source>
        <dbReference type="ARBA" id="ARBA00023235"/>
    </source>
</evidence>
<dbReference type="RefSeq" id="WP_161931633.1">
    <property type="nucleotide sequence ID" value="NZ_CP047901.1"/>
</dbReference>
<dbReference type="SUPFAM" id="SSF51351">
    <property type="entry name" value="Triosephosphate isomerase (TIM)"/>
    <property type="match status" value="1"/>
</dbReference>
<dbReference type="PROSITE" id="PS51440">
    <property type="entry name" value="TIM_2"/>
    <property type="match status" value="1"/>
</dbReference>
<keyword evidence="5" id="KW-1185">Reference proteome</keyword>
<reference evidence="5" key="1">
    <citation type="journal article" date="2020" name="Microorganisms">
        <title>Complete Genome of a Member of a New Bacterial Lineage in the Microgenomates Group Reveals an Unusual Nucleotide Composition Disparity Between Two Strands of DNA and Limited Metabolic Potential.</title>
        <authorList>
            <person name="Kadnikov V.V."/>
            <person name="Mardanov A.V."/>
            <person name="Beletsky A.V."/>
            <person name="Karnachuk O.V."/>
            <person name="Ravin N.V."/>
        </authorList>
    </citation>
    <scope>NUCLEOTIDE SEQUENCE [LARGE SCALE GENOMIC DNA]</scope>
</reference>
<comment type="catalytic activity">
    <reaction evidence="3">
        <text>D-glyceraldehyde 3-phosphate = dihydroxyacetone phosphate</text>
        <dbReference type="Rhea" id="RHEA:18585"/>
        <dbReference type="ChEBI" id="CHEBI:57642"/>
        <dbReference type="ChEBI" id="CHEBI:59776"/>
        <dbReference type="EC" id="5.3.1.1"/>
    </reaction>
</comment>
<dbReference type="Gene3D" id="3.20.20.70">
    <property type="entry name" value="Aldolase class I"/>
    <property type="match status" value="1"/>
</dbReference>
<keyword evidence="3" id="KW-0963">Cytoplasm</keyword>
<organism evidence="4 5">
    <name type="scientific">Candidatus Chazhemtobacterium aquaticus</name>
    <dbReference type="NCBI Taxonomy" id="2715735"/>
    <lineage>
        <taxon>Bacteria</taxon>
        <taxon>Candidatus Chazhemtobacteraceae</taxon>
        <taxon>Candidatus Chazhemtobacterium</taxon>
    </lineage>
</organism>
<dbReference type="KEGG" id="caqa:MICH65_0263"/>
<dbReference type="GO" id="GO:0006094">
    <property type="term" value="P:gluconeogenesis"/>
    <property type="evidence" value="ECO:0007669"/>
    <property type="project" value="UniProtKB-UniPathway"/>
</dbReference>